<feature type="transmembrane region" description="Helical" evidence="7">
    <location>
        <begin position="62"/>
        <end position="81"/>
    </location>
</feature>
<comment type="function">
    <text evidence="7">May be involved in the degradation of misfolded endoplasmic reticulum (ER) luminal proteins.</text>
</comment>
<keyword evidence="3 7" id="KW-0812">Transmembrane</keyword>
<comment type="similarity">
    <text evidence="2 7">Belongs to the derlin family.</text>
</comment>
<dbReference type="OrthoDB" id="19102at2759"/>
<comment type="caution">
    <text evidence="9">The sequence shown here is derived from an EMBL/GenBank/DDBJ whole genome shotgun (WGS) entry which is preliminary data.</text>
</comment>
<gene>
    <name evidence="9" type="ORF">BJ878DRAFT_300887</name>
</gene>
<name>A0A9P7Z6Y1_9HELO</name>
<dbReference type="Pfam" id="PF04511">
    <property type="entry name" value="DER1"/>
    <property type="match status" value="1"/>
</dbReference>
<evidence type="ECO:0000313" key="10">
    <source>
        <dbReference type="Proteomes" id="UP000887226"/>
    </source>
</evidence>
<protein>
    <recommendedName>
        <fullName evidence="7">Derlin</fullName>
    </recommendedName>
</protein>
<dbReference type="PANTHER" id="PTHR11009">
    <property type="entry name" value="DER1-LIKE PROTEIN, DERLIN"/>
    <property type="match status" value="1"/>
</dbReference>
<keyword evidence="6 7" id="KW-0472">Membrane</keyword>
<sequence length="263" mass="28336">MTTMSAMDMFWAAPPISRTLAAATLITSVAVYTGIIPYYWIMLYPPLLFKLPPQLWRIPTSFLLTGPQLGMIFDTYFIYTYGSKLETASSRFSQPGDFATYLGFVALAIVALNTFLTGATIFTAALVLALAYTSSQDDRGGKATFFVVTIPSVMVPYAMLLMTLITSGTGPTIVQATGLIAAHLHDFLTRLWPAFGGGRNMLPTPMFVRRLFQTTEATTTNRTYGTALNPAQRAAGAATGASTGGVLPESWRSRGSGHRLGGD</sequence>
<dbReference type="InterPro" id="IPR035952">
    <property type="entry name" value="Rhomboid-like_sf"/>
</dbReference>
<proteinExistence type="inferred from homology"/>
<evidence type="ECO:0000256" key="1">
    <source>
        <dbReference type="ARBA" id="ARBA00004477"/>
    </source>
</evidence>
<feature type="transmembrane region" description="Helical" evidence="7">
    <location>
        <begin position="143"/>
        <end position="165"/>
    </location>
</feature>
<feature type="transmembrane region" description="Helical" evidence="7">
    <location>
        <begin position="101"/>
        <end position="131"/>
    </location>
</feature>
<dbReference type="GO" id="GO:0005789">
    <property type="term" value="C:endoplasmic reticulum membrane"/>
    <property type="evidence" value="ECO:0007669"/>
    <property type="project" value="UniProtKB-SubCell"/>
</dbReference>
<keyword evidence="10" id="KW-1185">Reference proteome</keyword>
<organism evidence="9 10">
    <name type="scientific">Calycina marina</name>
    <dbReference type="NCBI Taxonomy" id="1763456"/>
    <lineage>
        <taxon>Eukaryota</taxon>
        <taxon>Fungi</taxon>
        <taxon>Dikarya</taxon>
        <taxon>Ascomycota</taxon>
        <taxon>Pezizomycotina</taxon>
        <taxon>Leotiomycetes</taxon>
        <taxon>Helotiales</taxon>
        <taxon>Pezizellaceae</taxon>
        <taxon>Calycina</taxon>
    </lineage>
</organism>
<evidence type="ECO:0000313" key="9">
    <source>
        <dbReference type="EMBL" id="KAG9246242.1"/>
    </source>
</evidence>
<dbReference type="SUPFAM" id="SSF144091">
    <property type="entry name" value="Rhomboid-like"/>
    <property type="match status" value="1"/>
</dbReference>
<comment type="subcellular location">
    <subcellularLocation>
        <location evidence="1 7">Endoplasmic reticulum membrane</location>
        <topology evidence="1 7">Multi-pass membrane protein</topology>
    </subcellularLocation>
</comment>
<dbReference type="GO" id="GO:0006950">
    <property type="term" value="P:response to stress"/>
    <property type="evidence" value="ECO:0007669"/>
    <property type="project" value="UniProtKB-ARBA"/>
</dbReference>
<evidence type="ECO:0000256" key="6">
    <source>
        <dbReference type="ARBA" id="ARBA00023136"/>
    </source>
</evidence>
<evidence type="ECO:0000256" key="4">
    <source>
        <dbReference type="ARBA" id="ARBA00022824"/>
    </source>
</evidence>
<evidence type="ECO:0000256" key="5">
    <source>
        <dbReference type="ARBA" id="ARBA00022989"/>
    </source>
</evidence>
<keyword evidence="4 7" id="KW-0256">Endoplasmic reticulum</keyword>
<evidence type="ECO:0000256" key="3">
    <source>
        <dbReference type="ARBA" id="ARBA00022692"/>
    </source>
</evidence>
<evidence type="ECO:0000256" key="7">
    <source>
        <dbReference type="RuleBase" id="RU363059"/>
    </source>
</evidence>
<evidence type="ECO:0000256" key="8">
    <source>
        <dbReference type="SAM" id="MobiDB-lite"/>
    </source>
</evidence>
<keyword evidence="5 7" id="KW-1133">Transmembrane helix</keyword>
<feature type="transmembrane region" description="Helical" evidence="7">
    <location>
        <begin position="20"/>
        <end position="41"/>
    </location>
</feature>
<accession>A0A9P7Z6Y1</accession>
<dbReference type="InterPro" id="IPR007599">
    <property type="entry name" value="DER1"/>
</dbReference>
<dbReference type="Proteomes" id="UP000887226">
    <property type="component" value="Unassembled WGS sequence"/>
</dbReference>
<dbReference type="EMBL" id="MU253812">
    <property type="protein sequence ID" value="KAG9246242.1"/>
    <property type="molecule type" value="Genomic_DNA"/>
</dbReference>
<reference evidence="9" key="1">
    <citation type="journal article" date="2021" name="IMA Fungus">
        <title>Genomic characterization of three marine fungi, including Emericellopsis atlantica sp. nov. with signatures of a generalist lifestyle and marine biomass degradation.</title>
        <authorList>
            <person name="Hagestad O.C."/>
            <person name="Hou L."/>
            <person name="Andersen J.H."/>
            <person name="Hansen E.H."/>
            <person name="Altermark B."/>
            <person name="Li C."/>
            <person name="Kuhnert E."/>
            <person name="Cox R.J."/>
            <person name="Crous P.W."/>
            <person name="Spatafora J.W."/>
            <person name="Lail K."/>
            <person name="Amirebrahimi M."/>
            <person name="Lipzen A."/>
            <person name="Pangilinan J."/>
            <person name="Andreopoulos W."/>
            <person name="Hayes R.D."/>
            <person name="Ng V."/>
            <person name="Grigoriev I.V."/>
            <person name="Jackson S.A."/>
            <person name="Sutton T.D.S."/>
            <person name="Dobson A.D.W."/>
            <person name="Rama T."/>
        </authorList>
    </citation>
    <scope>NUCLEOTIDE SEQUENCE</scope>
    <source>
        <strain evidence="9">TRa3180A</strain>
    </source>
</reference>
<dbReference type="AlphaFoldDB" id="A0A9P7Z6Y1"/>
<feature type="region of interest" description="Disordered" evidence="8">
    <location>
        <begin position="238"/>
        <end position="263"/>
    </location>
</feature>
<evidence type="ECO:0000256" key="2">
    <source>
        <dbReference type="ARBA" id="ARBA00008917"/>
    </source>
</evidence>